<keyword evidence="1" id="KW-0472">Membrane</keyword>
<keyword evidence="1" id="KW-1133">Transmembrane helix</keyword>
<name>A0AAD7MMQ4_9AGAR</name>
<sequence length="100" mass="11284">WKDDEELCKARFMAHYEYIRSLVPAESLLEFDVKQGWAPLCRFLGNKIPDEPFPRLFDTAAFKSVVKMGDAAAAKTIFAKLAPIFVASCGVVIYFFMVGK</sequence>
<dbReference type="EMBL" id="JARKIB010000202">
    <property type="protein sequence ID" value="KAJ7724518.1"/>
    <property type="molecule type" value="Genomic_DNA"/>
</dbReference>
<dbReference type="Gene3D" id="3.40.50.300">
    <property type="entry name" value="P-loop containing nucleotide triphosphate hydrolases"/>
    <property type="match status" value="1"/>
</dbReference>
<dbReference type="InterPro" id="IPR040632">
    <property type="entry name" value="Sulfotransfer_4"/>
</dbReference>
<keyword evidence="1" id="KW-0812">Transmembrane</keyword>
<organism evidence="2 3">
    <name type="scientific">Mycena metata</name>
    <dbReference type="NCBI Taxonomy" id="1033252"/>
    <lineage>
        <taxon>Eukaryota</taxon>
        <taxon>Fungi</taxon>
        <taxon>Dikarya</taxon>
        <taxon>Basidiomycota</taxon>
        <taxon>Agaricomycotina</taxon>
        <taxon>Agaricomycetes</taxon>
        <taxon>Agaricomycetidae</taxon>
        <taxon>Agaricales</taxon>
        <taxon>Marasmiineae</taxon>
        <taxon>Mycenaceae</taxon>
        <taxon>Mycena</taxon>
    </lineage>
</organism>
<dbReference type="PANTHER" id="PTHR36978:SF4">
    <property type="entry name" value="P-LOOP CONTAINING NUCLEOSIDE TRIPHOSPHATE HYDROLASE PROTEIN"/>
    <property type="match status" value="1"/>
</dbReference>
<proteinExistence type="predicted"/>
<gene>
    <name evidence="2" type="ORF">B0H16DRAFT_1333494</name>
</gene>
<dbReference type="InterPro" id="IPR027417">
    <property type="entry name" value="P-loop_NTPase"/>
</dbReference>
<keyword evidence="3" id="KW-1185">Reference proteome</keyword>
<feature type="transmembrane region" description="Helical" evidence="1">
    <location>
        <begin position="77"/>
        <end position="97"/>
    </location>
</feature>
<reference evidence="2" key="1">
    <citation type="submission" date="2023-03" db="EMBL/GenBank/DDBJ databases">
        <title>Massive genome expansion in bonnet fungi (Mycena s.s.) driven by repeated elements and novel gene families across ecological guilds.</title>
        <authorList>
            <consortium name="Lawrence Berkeley National Laboratory"/>
            <person name="Harder C.B."/>
            <person name="Miyauchi S."/>
            <person name="Viragh M."/>
            <person name="Kuo A."/>
            <person name="Thoen E."/>
            <person name="Andreopoulos B."/>
            <person name="Lu D."/>
            <person name="Skrede I."/>
            <person name="Drula E."/>
            <person name="Henrissat B."/>
            <person name="Morin E."/>
            <person name="Kohler A."/>
            <person name="Barry K."/>
            <person name="LaButti K."/>
            <person name="Morin E."/>
            <person name="Salamov A."/>
            <person name="Lipzen A."/>
            <person name="Mereny Z."/>
            <person name="Hegedus B."/>
            <person name="Baldrian P."/>
            <person name="Stursova M."/>
            <person name="Weitz H."/>
            <person name="Taylor A."/>
            <person name="Grigoriev I.V."/>
            <person name="Nagy L.G."/>
            <person name="Martin F."/>
            <person name="Kauserud H."/>
        </authorList>
    </citation>
    <scope>NUCLEOTIDE SEQUENCE</scope>
    <source>
        <strain evidence="2">CBHHK182m</strain>
    </source>
</reference>
<dbReference type="Pfam" id="PF17784">
    <property type="entry name" value="Sulfotransfer_4"/>
    <property type="match status" value="1"/>
</dbReference>
<comment type="caution">
    <text evidence="2">The sequence shown here is derived from an EMBL/GenBank/DDBJ whole genome shotgun (WGS) entry which is preliminary data.</text>
</comment>
<dbReference type="PANTHER" id="PTHR36978">
    <property type="entry name" value="P-LOOP CONTAINING NUCLEOTIDE TRIPHOSPHATE HYDROLASE"/>
    <property type="match status" value="1"/>
</dbReference>
<evidence type="ECO:0000313" key="3">
    <source>
        <dbReference type="Proteomes" id="UP001215598"/>
    </source>
</evidence>
<dbReference type="AlphaFoldDB" id="A0AAD7MMQ4"/>
<accession>A0AAD7MMQ4</accession>
<protein>
    <submittedName>
        <fullName evidence="2">Uncharacterized protein</fullName>
    </submittedName>
</protein>
<evidence type="ECO:0000313" key="2">
    <source>
        <dbReference type="EMBL" id="KAJ7724518.1"/>
    </source>
</evidence>
<evidence type="ECO:0000256" key="1">
    <source>
        <dbReference type="SAM" id="Phobius"/>
    </source>
</evidence>
<dbReference type="Proteomes" id="UP001215598">
    <property type="component" value="Unassembled WGS sequence"/>
</dbReference>
<feature type="non-terminal residue" evidence="2">
    <location>
        <position position="1"/>
    </location>
</feature>